<feature type="domain" description="Aerobactin siderophore biosynthesis IucA/IucC-like C-terminal" evidence="4">
    <location>
        <begin position="487"/>
        <end position="648"/>
    </location>
</feature>
<accession>A0ABW1W7Z8</accession>
<dbReference type="Gene3D" id="1.10.150.640">
    <property type="entry name" value="AcsD, thumb domain, helical bundle"/>
    <property type="match status" value="1"/>
</dbReference>
<evidence type="ECO:0000313" key="6">
    <source>
        <dbReference type="Proteomes" id="UP001596264"/>
    </source>
</evidence>
<evidence type="ECO:0000313" key="5">
    <source>
        <dbReference type="EMBL" id="MFC6380778.1"/>
    </source>
</evidence>
<comment type="similarity">
    <text evidence="1">Belongs to the IucA/IucC family.</text>
</comment>
<evidence type="ECO:0000256" key="2">
    <source>
        <dbReference type="SAM" id="MobiDB-lite"/>
    </source>
</evidence>
<dbReference type="Pfam" id="PF04183">
    <property type="entry name" value="IucA_IucC"/>
    <property type="match status" value="1"/>
</dbReference>
<dbReference type="InterPro" id="IPR007310">
    <property type="entry name" value="Aerobactin_biosyn_IucA/IucC_N"/>
</dbReference>
<organism evidence="5 6">
    <name type="scientific">Psychrobacter glacincola</name>
    <dbReference type="NCBI Taxonomy" id="56810"/>
    <lineage>
        <taxon>Bacteria</taxon>
        <taxon>Pseudomonadati</taxon>
        <taxon>Pseudomonadota</taxon>
        <taxon>Gammaproteobacteria</taxon>
        <taxon>Moraxellales</taxon>
        <taxon>Moraxellaceae</taxon>
        <taxon>Psychrobacter</taxon>
    </lineage>
</organism>
<sequence length="699" mass="79012">MKPNNLLSIKPIPNCLLHSEPVATNPVPNLLSQYHQYKSEQHAIMNIINCYLREFAIPNQDMSIDEAHDDLSLCLLYDRACPNERLLTIRFPVANDPSHSARIVLPVAYFSRLGKCQLSGSPWLKTDNQPWVCLNIYQLIDYIHNYIATRYQLDINQEIKDQIVNSINMTTAFLHSSTHNCQSIQRDKLSHSHIPNAHIPNAHIPNNYIYSEQALLWGHAYHPSPKSRQGVNMTALLAHSPETQSQFALFWFKIDPSLVTYIGEHAKTVLSDIAHALLSESADSLDPISQDDWVYYPCHPWEAAGILANLIIKRAMASGYVVPLGIAGKSVSPTSSVRTLYHDQLSHFIKCSIHVRLTNCIRKNAWYELHSAVYLNGILEKIYHSKRLTDPTFKLMLEPAAATVDMASKFPDEDAKSIQFITEAFGILFRESFTADEIKYLTPQVAAALFTEDRFGDSVIERQLQQRRSHTGQIKGEIPSYDTLACLWLDRYAHILIDGTFDYFFNHGIVFEPHLQNTVIGFNQGLPSCVWVRDLEGTKLVDTLWSLDKATGLSARSKQSILYSKEEGWSRIAYCVFVNNLSEAIFYLCRGSSSAEALESLLWQTVKNILINWQLVYGAQPEIQALIEGGSMPSKTNYKTRLLKLADKYSAYVMIPCPWQPSALKPNKGSNHSLTTHSLTTHSLTTHSSSKSNSKECLK</sequence>
<comment type="caution">
    <text evidence="5">The sequence shown here is derived from an EMBL/GenBank/DDBJ whole genome shotgun (WGS) entry which is preliminary data.</text>
</comment>
<dbReference type="EMBL" id="JBHSTZ010000014">
    <property type="protein sequence ID" value="MFC6380778.1"/>
    <property type="molecule type" value="Genomic_DNA"/>
</dbReference>
<evidence type="ECO:0000259" key="3">
    <source>
        <dbReference type="Pfam" id="PF04183"/>
    </source>
</evidence>
<proteinExistence type="inferred from homology"/>
<keyword evidence="6" id="KW-1185">Reference proteome</keyword>
<dbReference type="Proteomes" id="UP001596264">
    <property type="component" value="Unassembled WGS sequence"/>
</dbReference>
<evidence type="ECO:0000259" key="4">
    <source>
        <dbReference type="Pfam" id="PF06276"/>
    </source>
</evidence>
<dbReference type="Pfam" id="PF06276">
    <property type="entry name" value="FhuF"/>
    <property type="match status" value="1"/>
</dbReference>
<gene>
    <name evidence="5" type="ORF">ACFP58_04715</name>
</gene>
<dbReference type="InterPro" id="IPR037455">
    <property type="entry name" value="LucA/IucC-like"/>
</dbReference>
<feature type="region of interest" description="Disordered" evidence="2">
    <location>
        <begin position="666"/>
        <end position="699"/>
    </location>
</feature>
<dbReference type="PANTHER" id="PTHR34384:SF5">
    <property type="entry name" value="L-2,3-DIAMINOPROPANOATE--CITRATE LIGASE"/>
    <property type="match status" value="1"/>
</dbReference>
<evidence type="ECO:0000256" key="1">
    <source>
        <dbReference type="ARBA" id="ARBA00007832"/>
    </source>
</evidence>
<feature type="compositionally biased region" description="Low complexity" evidence="2">
    <location>
        <begin position="670"/>
        <end position="692"/>
    </location>
</feature>
<dbReference type="InterPro" id="IPR043032">
    <property type="entry name" value="PvsD/AcsD-like_thumb_helix"/>
</dbReference>
<feature type="domain" description="Aerobactin siderophore biosynthesis IucA/IucC N-terminal" evidence="3">
    <location>
        <begin position="208"/>
        <end position="450"/>
    </location>
</feature>
<reference evidence="6" key="1">
    <citation type="journal article" date="2019" name="Int. J. Syst. Evol. Microbiol.">
        <title>The Global Catalogue of Microorganisms (GCM) 10K type strain sequencing project: providing services to taxonomists for standard genome sequencing and annotation.</title>
        <authorList>
            <consortium name="The Broad Institute Genomics Platform"/>
            <consortium name="The Broad Institute Genome Sequencing Center for Infectious Disease"/>
            <person name="Wu L."/>
            <person name="Ma J."/>
        </authorList>
    </citation>
    <scope>NUCLEOTIDE SEQUENCE [LARGE SCALE GENOMIC DNA]</scope>
    <source>
        <strain evidence="6">CCM 2050</strain>
    </source>
</reference>
<dbReference type="RefSeq" id="WP_201561228.1">
    <property type="nucleotide sequence ID" value="NZ_CAJGZK010000001.1"/>
</dbReference>
<protein>
    <submittedName>
        <fullName evidence="5">IucA/IucC family protein</fullName>
    </submittedName>
</protein>
<dbReference type="InterPro" id="IPR022770">
    <property type="entry name" value="IucA/IucC-like_C"/>
</dbReference>
<dbReference type="PANTHER" id="PTHR34384">
    <property type="entry name" value="L-2,3-DIAMINOPROPANOATE--CITRATE LIGASE"/>
    <property type="match status" value="1"/>
</dbReference>
<dbReference type="Gene3D" id="2.30.30.1240">
    <property type="entry name" value="AscD, thumb domain, four stranded beta-sheet"/>
    <property type="match status" value="1"/>
</dbReference>
<dbReference type="InterPro" id="IPR043033">
    <property type="entry name" value="PvsD/AcsD-like_thumb_beta"/>
</dbReference>
<dbReference type="Gene3D" id="1.10.510.40">
    <property type="match status" value="1"/>
</dbReference>
<name>A0ABW1W7Z8_9GAMM</name>